<dbReference type="AlphaFoldDB" id="A0AAW0ZA78"/>
<comment type="caution">
    <text evidence="1">The sequence shown here is derived from an EMBL/GenBank/DDBJ whole genome shotgun (WGS) entry which is preliminary data.</text>
</comment>
<dbReference type="EMBL" id="JAWNGG020000333">
    <property type="protein sequence ID" value="KAK9294278.1"/>
    <property type="molecule type" value="Genomic_DNA"/>
</dbReference>
<reference evidence="1 2" key="1">
    <citation type="submission" date="2024-05" db="EMBL/GenBank/DDBJ databases">
        <title>The nuclear and mitochondrial genome assemblies of Tetragonisca angustula (Apidae: Meliponini), a tiny yet remarkable pollinator in the Neotropics.</title>
        <authorList>
            <person name="Ferrari R."/>
            <person name="Ricardo P.C."/>
            <person name="Dias F.C."/>
            <person name="Araujo N.S."/>
            <person name="Soares D.O."/>
            <person name="Zhou Q.-S."/>
            <person name="Zhu C.-D."/>
            <person name="Coutinho L."/>
            <person name="Airas M.C."/>
            <person name="Batista T.M."/>
        </authorList>
    </citation>
    <scope>NUCLEOTIDE SEQUENCE [LARGE SCALE GENOMIC DNA]</scope>
    <source>
        <strain evidence="1">ASF017062</strain>
        <tissue evidence="1">Abdomen</tissue>
    </source>
</reference>
<dbReference type="Proteomes" id="UP001432146">
    <property type="component" value="Unassembled WGS sequence"/>
</dbReference>
<accession>A0AAW0ZA78</accession>
<proteinExistence type="predicted"/>
<keyword evidence="2" id="KW-1185">Reference proteome</keyword>
<organism evidence="1 2">
    <name type="scientific">Tetragonisca angustula</name>
    <dbReference type="NCBI Taxonomy" id="166442"/>
    <lineage>
        <taxon>Eukaryota</taxon>
        <taxon>Metazoa</taxon>
        <taxon>Ecdysozoa</taxon>
        <taxon>Arthropoda</taxon>
        <taxon>Hexapoda</taxon>
        <taxon>Insecta</taxon>
        <taxon>Pterygota</taxon>
        <taxon>Neoptera</taxon>
        <taxon>Endopterygota</taxon>
        <taxon>Hymenoptera</taxon>
        <taxon>Apocrita</taxon>
        <taxon>Aculeata</taxon>
        <taxon>Apoidea</taxon>
        <taxon>Anthophila</taxon>
        <taxon>Apidae</taxon>
        <taxon>Tetragonisca</taxon>
    </lineage>
</organism>
<protein>
    <submittedName>
        <fullName evidence="1">Uncharacterized protein</fullName>
    </submittedName>
</protein>
<gene>
    <name evidence="1" type="ORF">QLX08_011058</name>
</gene>
<sequence length="83" mass="9072">MGSLKVYVFQKGFVLARKKMEFGMNCSIAFQCSVLLDKIGGSVAALSPFKLSSMYIGDKLLMSSVEVCYFLARGINAPSNSLY</sequence>
<name>A0AAW0ZA78_9HYME</name>
<evidence type="ECO:0000313" key="1">
    <source>
        <dbReference type="EMBL" id="KAK9294278.1"/>
    </source>
</evidence>
<evidence type="ECO:0000313" key="2">
    <source>
        <dbReference type="Proteomes" id="UP001432146"/>
    </source>
</evidence>